<dbReference type="PROSITE" id="PS51257">
    <property type="entry name" value="PROKAR_LIPOPROTEIN"/>
    <property type="match status" value="1"/>
</dbReference>
<keyword evidence="2" id="KW-1185">Reference proteome</keyword>
<name>A0A844G7S8_9NEIS</name>
<dbReference type="RefSeq" id="WP_230368803.1">
    <property type="nucleotide sequence ID" value="NZ_WLYX01000001.1"/>
</dbReference>
<comment type="caution">
    <text evidence="1">The sequence shown here is derived from an EMBL/GenBank/DDBJ whole genome shotgun (WGS) entry which is preliminary data.</text>
</comment>
<dbReference type="EMBL" id="WLYX01000001">
    <property type="protein sequence ID" value="MTD32396.1"/>
    <property type="molecule type" value="Genomic_DNA"/>
</dbReference>
<protein>
    <recommendedName>
        <fullName evidence="3">Lipoprotein</fullName>
    </recommendedName>
</protein>
<dbReference type="AlphaFoldDB" id="A0A844G7S8"/>
<gene>
    <name evidence="1" type="ORF">GKE73_01170</name>
</gene>
<evidence type="ECO:0000313" key="2">
    <source>
        <dbReference type="Proteomes" id="UP000446658"/>
    </source>
</evidence>
<evidence type="ECO:0000313" key="1">
    <source>
        <dbReference type="EMBL" id="MTD32396.1"/>
    </source>
</evidence>
<proteinExistence type="predicted"/>
<accession>A0A844G7S8</accession>
<organism evidence="1 2">
    <name type="scientific">Paludibacterium denitrificans</name>
    <dbReference type="NCBI Taxonomy" id="2675226"/>
    <lineage>
        <taxon>Bacteria</taxon>
        <taxon>Pseudomonadati</taxon>
        <taxon>Pseudomonadota</taxon>
        <taxon>Betaproteobacteria</taxon>
        <taxon>Neisseriales</taxon>
        <taxon>Chromobacteriaceae</taxon>
        <taxon>Paludibacterium</taxon>
    </lineage>
</organism>
<reference evidence="1 2" key="1">
    <citation type="submission" date="2019-11" db="EMBL/GenBank/DDBJ databases">
        <title>Draft genome sequence of Paludibacterium sp. dN18-1.</title>
        <authorList>
            <person name="Im W.-T."/>
        </authorList>
    </citation>
    <scope>NUCLEOTIDE SEQUENCE [LARGE SCALE GENOMIC DNA]</scope>
    <source>
        <strain evidence="2">dN 18-1</strain>
    </source>
</reference>
<sequence>MKIIATVVTSILLAGCAATNDHQPPEANLSYSLIRTVPFSKNTINTDIPVSLYKNNPRTVSVDSPFTIRRCESPDLCSQGVVTIVSQLTLIEKSDDHATVSLSSNVTVGRQGTFKSGSSKETRTINEEVPLITEQAFSVNRTLVLSRGHAQTVRLLPEAELVVDLK</sequence>
<evidence type="ECO:0008006" key="3">
    <source>
        <dbReference type="Google" id="ProtNLM"/>
    </source>
</evidence>
<dbReference type="Proteomes" id="UP000446658">
    <property type="component" value="Unassembled WGS sequence"/>
</dbReference>